<organism evidence="1 2">
    <name type="scientific">Extremus antarcticus</name>
    <dbReference type="NCBI Taxonomy" id="702011"/>
    <lineage>
        <taxon>Eukaryota</taxon>
        <taxon>Fungi</taxon>
        <taxon>Dikarya</taxon>
        <taxon>Ascomycota</taxon>
        <taxon>Pezizomycotina</taxon>
        <taxon>Dothideomycetes</taxon>
        <taxon>Dothideomycetidae</taxon>
        <taxon>Mycosphaerellales</taxon>
        <taxon>Extremaceae</taxon>
        <taxon>Extremus</taxon>
    </lineage>
</organism>
<sequence>MKYQVARACAVAGYDGLYKELDDIAEEARECGNLVIYELIMANPVRYEVMNDYARSVHTENPPVAYLNGGTAVCWMLDSKQGFRTHMSPPGDDDDDSSDYVL</sequence>
<comment type="caution">
    <text evidence="1">The sequence shown here is derived from an EMBL/GenBank/DDBJ whole genome shotgun (WGS) entry which is preliminary data.</text>
</comment>
<dbReference type="EMBL" id="JAWDJX010000035">
    <property type="protein sequence ID" value="KAK3049998.1"/>
    <property type="molecule type" value="Genomic_DNA"/>
</dbReference>
<evidence type="ECO:0000313" key="1">
    <source>
        <dbReference type="EMBL" id="KAK3049998.1"/>
    </source>
</evidence>
<evidence type="ECO:0000313" key="2">
    <source>
        <dbReference type="Proteomes" id="UP001271007"/>
    </source>
</evidence>
<name>A0AAJ0G632_9PEZI</name>
<protein>
    <submittedName>
        <fullName evidence="1">Uncharacterized protein</fullName>
    </submittedName>
</protein>
<dbReference type="Proteomes" id="UP001271007">
    <property type="component" value="Unassembled WGS sequence"/>
</dbReference>
<gene>
    <name evidence="1" type="ORF">LTR09_008653</name>
</gene>
<proteinExistence type="predicted"/>
<accession>A0AAJ0G632</accession>
<keyword evidence="2" id="KW-1185">Reference proteome</keyword>
<reference evidence="1" key="1">
    <citation type="submission" date="2023-04" db="EMBL/GenBank/DDBJ databases">
        <title>Black Yeasts Isolated from many extreme environments.</title>
        <authorList>
            <person name="Coleine C."/>
            <person name="Stajich J.E."/>
            <person name="Selbmann L."/>
        </authorList>
    </citation>
    <scope>NUCLEOTIDE SEQUENCE</scope>
    <source>
        <strain evidence="1">CCFEE 5312</strain>
    </source>
</reference>
<dbReference type="AlphaFoldDB" id="A0AAJ0G632"/>